<evidence type="ECO:0000256" key="5">
    <source>
        <dbReference type="ARBA" id="ARBA00022842"/>
    </source>
</evidence>
<gene>
    <name evidence="7" type="ORF">GCM10009836_07540</name>
</gene>
<evidence type="ECO:0000256" key="1">
    <source>
        <dbReference type="ARBA" id="ARBA00001946"/>
    </source>
</evidence>
<comment type="similarity">
    <text evidence="2">Belongs to the Nudix hydrolase family.</text>
</comment>
<dbReference type="RefSeq" id="WP_344412354.1">
    <property type="nucleotide sequence ID" value="NZ_BAAAQK010000003.1"/>
</dbReference>
<evidence type="ECO:0000256" key="2">
    <source>
        <dbReference type="ARBA" id="ARBA00005582"/>
    </source>
</evidence>
<protein>
    <submittedName>
        <fullName evidence="7">NUDIX domain-containing protein</fullName>
    </submittedName>
</protein>
<dbReference type="Pfam" id="PF00293">
    <property type="entry name" value="NUDIX"/>
    <property type="match status" value="1"/>
</dbReference>
<evidence type="ECO:0000256" key="4">
    <source>
        <dbReference type="ARBA" id="ARBA00022801"/>
    </source>
</evidence>
<evidence type="ECO:0000256" key="3">
    <source>
        <dbReference type="ARBA" id="ARBA00022723"/>
    </source>
</evidence>
<accession>A0ABN2MNL1</accession>
<dbReference type="SUPFAM" id="SSF55811">
    <property type="entry name" value="Nudix"/>
    <property type="match status" value="1"/>
</dbReference>
<evidence type="ECO:0000259" key="6">
    <source>
        <dbReference type="PROSITE" id="PS51462"/>
    </source>
</evidence>
<keyword evidence="4" id="KW-0378">Hydrolase</keyword>
<dbReference type="InterPro" id="IPR015797">
    <property type="entry name" value="NUDIX_hydrolase-like_dom_sf"/>
</dbReference>
<keyword evidence="3" id="KW-0479">Metal-binding</keyword>
<comment type="caution">
    <text evidence="7">The sequence shown here is derived from an EMBL/GenBank/DDBJ whole genome shotgun (WGS) entry which is preliminary data.</text>
</comment>
<dbReference type="PANTHER" id="PTHR10885">
    <property type="entry name" value="ISOPENTENYL-DIPHOSPHATE DELTA-ISOMERASE"/>
    <property type="match status" value="1"/>
</dbReference>
<keyword evidence="5" id="KW-0460">Magnesium</keyword>
<dbReference type="Proteomes" id="UP001500449">
    <property type="component" value="Unassembled WGS sequence"/>
</dbReference>
<dbReference type="PROSITE" id="PS00893">
    <property type="entry name" value="NUDIX_BOX"/>
    <property type="match status" value="1"/>
</dbReference>
<evidence type="ECO:0000313" key="7">
    <source>
        <dbReference type="EMBL" id="GAA1831986.1"/>
    </source>
</evidence>
<dbReference type="PROSITE" id="PS51462">
    <property type="entry name" value="NUDIX"/>
    <property type="match status" value="1"/>
</dbReference>
<dbReference type="PANTHER" id="PTHR10885:SF0">
    <property type="entry name" value="ISOPENTENYL-DIPHOSPHATE DELTA-ISOMERASE"/>
    <property type="match status" value="1"/>
</dbReference>
<dbReference type="InterPro" id="IPR024195">
    <property type="entry name" value="NUDIX_hydrolase_YfcD_pred"/>
</dbReference>
<feature type="domain" description="Nudix hydrolase" evidence="6">
    <location>
        <begin position="28"/>
        <end position="166"/>
    </location>
</feature>
<name>A0ABN2MNL1_9PSEU</name>
<dbReference type="InterPro" id="IPR000086">
    <property type="entry name" value="NUDIX_hydrolase_dom"/>
</dbReference>
<organism evidence="7 8">
    <name type="scientific">Pseudonocardia ailaonensis</name>
    <dbReference type="NCBI Taxonomy" id="367279"/>
    <lineage>
        <taxon>Bacteria</taxon>
        <taxon>Bacillati</taxon>
        <taxon>Actinomycetota</taxon>
        <taxon>Actinomycetes</taxon>
        <taxon>Pseudonocardiales</taxon>
        <taxon>Pseudonocardiaceae</taxon>
        <taxon>Pseudonocardia</taxon>
    </lineage>
</organism>
<dbReference type="PIRSF" id="PIRSF017340">
    <property type="entry name" value="Nudix_hydro"/>
    <property type="match status" value="1"/>
</dbReference>
<comment type="cofactor">
    <cofactor evidence="1">
        <name>Mg(2+)</name>
        <dbReference type="ChEBI" id="CHEBI:18420"/>
    </cofactor>
</comment>
<sequence length="172" mass="18474">MPEVIAVYSPGGEVVGAAPRDEVYARSLWHASAGVILRSGDGTRVYVHRRADTKQVMAGLWDCVAGGVVDPGETPLQTALRELREELGVSGVELEFLHSLAWESGPGEGLGGPEGLRCHLFGYQAFWDGEVSHQPSEVAEGRWMSHAELAALLPGPFAPDSRILAEHFLTTS</sequence>
<dbReference type="Gene3D" id="3.90.79.10">
    <property type="entry name" value="Nucleoside Triphosphate Pyrophosphohydrolase"/>
    <property type="match status" value="1"/>
</dbReference>
<dbReference type="EMBL" id="BAAAQK010000003">
    <property type="protein sequence ID" value="GAA1831986.1"/>
    <property type="molecule type" value="Genomic_DNA"/>
</dbReference>
<proteinExistence type="inferred from homology"/>
<evidence type="ECO:0000313" key="8">
    <source>
        <dbReference type="Proteomes" id="UP001500449"/>
    </source>
</evidence>
<dbReference type="InterPro" id="IPR020084">
    <property type="entry name" value="NUDIX_hydrolase_CS"/>
</dbReference>
<reference evidence="7 8" key="1">
    <citation type="journal article" date="2019" name="Int. J. Syst. Evol. Microbiol.">
        <title>The Global Catalogue of Microorganisms (GCM) 10K type strain sequencing project: providing services to taxonomists for standard genome sequencing and annotation.</title>
        <authorList>
            <consortium name="The Broad Institute Genomics Platform"/>
            <consortium name="The Broad Institute Genome Sequencing Center for Infectious Disease"/>
            <person name="Wu L."/>
            <person name="Ma J."/>
        </authorList>
    </citation>
    <scope>NUCLEOTIDE SEQUENCE [LARGE SCALE GENOMIC DNA]</scope>
    <source>
        <strain evidence="7 8">JCM 16009</strain>
    </source>
</reference>
<keyword evidence="8" id="KW-1185">Reference proteome</keyword>